<reference evidence="3" key="2">
    <citation type="submission" date="2015-01" db="EMBL/GenBank/DDBJ databases">
        <title>Evolutionary Origins and Diversification of the Mycorrhizal Mutualists.</title>
        <authorList>
            <consortium name="DOE Joint Genome Institute"/>
            <consortium name="Mycorrhizal Genomics Consortium"/>
            <person name="Kohler A."/>
            <person name="Kuo A."/>
            <person name="Nagy L.G."/>
            <person name="Floudas D."/>
            <person name="Copeland A."/>
            <person name="Barry K.W."/>
            <person name="Cichocki N."/>
            <person name="Veneault-Fourrey C."/>
            <person name="LaButti K."/>
            <person name="Lindquist E.A."/>
            <person name="Lipzen A."/>
            <person name="Lundell T."/>
            <person name="Morin E."/>
            <person name="Murat C."/>
            <person name="Riley R."/>
            <person name="Ohm R."/>
            <person name="Sun H."/>
            <person name="Tunlid A."/>
            <person name="Henrissat B."/>
            <person name="Grigoriev I.V."/>
            <person name="Hibbett D.S."/>
            <person name="Martin F."/>
        </authorList>
    </citation>
    <scope>NUCLEOTIDE SEQUENCE [LARGE SCALE GENOMIC DNA]</scope>
    <source>
        <strain evidence="3">MUT 4182</strain>
    </source>
</reference>
<name>A0A0C3Q1T8_9AGAM</name>
<dbReference type="EMBL" id="KN823518">
    <property type="protein sequence ID" value="KIO16616.1"/>
    <property type="molecule type" value="Genomic_DNA"/>
</dbReference>
<sequence length="59" mass="6572">MSQGATSTQQTKCESPATTSPPKDPQPKWHADGHHKKESVGERIEIRGLLDAMEEQKEE</sequence>
<dbReference type="Proteomes" id="UP000054248">
    <property type="component" value="Unassembled WGS sequence"/>
</dbReference>
<feature type="compositionally biased region" description="Polar residues" evidence="1">
    <location>
        <begin position="1"/>
        <end position="21"/>
    </location>
</feature>
<protein>
    <submittedName>
        <fullName evidence="2">Uncharacterized protein</fullName>
    </submittedName>
</protein>
<evidence type="ECO:0000313" key="3">
    <source>
        <dbReference type="Proteomes" id="UP000054248"/>
    </source>
</evidence>
<dbReference type="HOGENOM" id="CLU_2962613_0_0_1"/>
<organism evidence="2 3">
    <name type="scientific">Tulasnella calospora MUT 4182</name>
    <dbReference type="NCBI Taxonomy" id="1051891"/>
    <lineage>
        <taxon>Eukaryota</taxon>
        <taxon>Fungi</taxon>
        <taxon>Dikarya</taxon>
        <taxon>Basidiomycota</taxon>
        <taxon>Agaricomycotina</taxon>
        <taxon>Agaricomycetes</taxon>
        <taxon>Cantharellales</taxon>
        <taxon>Tulasnellaceae</taxon>
        <taxon>Tulasnella</taxon>
    </lineage>
</organism>
<gene>
    <name evidence="2" type="ORF">M407DRAFT_33734</name>
</gene>
<reference evidence="2 3" key="1">
    <citation type="submission" date="2014-04" db="EMBL/GenBank/DDBJ databases">
        <authorList>
            <consortium name="DOE Joint Genome Institute"/>
            <person name="Kuo A."/>
            <person name="Girlanda M."/>
            <person name="Perotto S."/>
            <person name="Kohler A."/>
            <person name="Nagy L.G."/>
            <person name="Floudas D."/>
            <person name="Copeland A."/>
            <person name="Barry K.W."/>
            <person name="Cichocki N."/>
            <person name="Veneault-Fourrey C."/>
            <person name="LaButti K."/>
            <person name="Lindquist E.A."/>
            <person name="Lipzen A."/>
            <person name="Lundell T."/>
            <person name="Morin E."/>
            <person name="Murat C."/>
            <person name="Sun H."/>
            <person name="Tunlid A."/>
            <person name="Henrissat B."/>
            <person name="Grigoriev I.V."/>
            <person name="Hibbett D.S."/>
            <person name="Martin F."/>
            <person name="Nordberg H.P."/>
            <person name="Cantor M.N."/>
            <person name="Hua S.X."/>
        </authorList>
    </citation>
    <scope>NUCLEOTIDE SEQUENCE [LARGE SCALE GENOMIC DNA]</scope>
    <source>
        <strain evidence="2 3">MUT 4182</strain>
    </source>
</reference>
<proteinExistence type="predicted"/>
<accession>A0A0C3Q1T8</accession>
<evidence type="ECO:0000313" key="2">
    <source>
        <dbReference type="EMBL" id="KIO16616.1"/>
    </source>
</evidence>
<feature type="region of interest" description="Disordered" evidence="1">
    <location>
        <begin position="1"/>
        <end position="43"/>
    </location>
</feature>
<evidence type="ECO:0000256" key="1">
    <source>
        <dbReference type="SAM" id="MobiDB-lite"/>
    </source>
</evidence>
<keyword evidence="3" id="KW-1185">Reference proteome</keyword>
<dbReference type="AlphaFoldDB" id="A0A0C3Q1T8"/>